<name>A0ABQ0JTV7_9BACT</name>
<evidence type="ECO:0000313" key="2">
    <source>
        <dbReference type="Proteomes" id="UP000032309"/>
    </source>
</evidence>
<sequence>MRKEFWSEQLNNLLTPFDKGEFAYSVKLISYFSHPPEEQI</sequence>
<dbReference type="Proteomes" id="UP000032309">
    <property type="component" value="Unassembled WGS sequence"/>
</dbReference>
<organism evidence="1 2">
    <name type="scientific">Candidatus Brocadia sinica JPN1</name>
    <dbReference type="NCBI Taxonomy" id="1197129"/>
    <lineage>
        <taxon>Bacteria</taxon>
        <taxon>Pseudomonadati</taxon>
        <taxon>Planctomycetota</taxon>
        <taxon>Candidatus Brocadiia</taxon>
        <taxon>Candidatus Brocadiales</taxon>
        <taxon>Candidatus Brocadiaceae</taxon>
        <taxon>Candidatus Brocadia</taxon>
    </lineage>
</organism>
<accession>A0ABQ0JTV7</accession>
<dbReference type="EMBL" id="BAFN01000001">
    <property type="protein sequence ID" value="GAN32171.1"/>
    <property type="molecule type" value="Genomic_DNA"/>
</dbReference>
<protein>
    <submittedName>
        <fullName evidence="1">Uncharacterized protein</fullName>
    </submittedName>
</protein>
<evidence type="ECO:0000313" key="1">
    <source>
        <dbReference type="EMBL" id="GAN32171.1"/>
    </source>
</evidence>
<reference evidence="2" key="1">
    <citation type="journal article" date="2015" name="Genome Announc.">
        <title>Draft Genome Sequence of an Anaerobic Ammonium-Oxidizing Bacterium, "Candidatus Brocadia sinica".</title>
        <authorList>
            <person name="Oshiki M."/>
            <person name="Shinyako-Hata K."/>
            <person name="Satoh H."/>
            <person name="Okabe S."/>
        </authorList>
    </citation>
    <scope>NUCLEOTIDE SEQUENCE [LARGE SCALE GENOMIC DNA]</scope>
    <source>
        <strain evidence="2">JPN1</strain>
    </source>
</reference>
<proteinExistence type="predicted"/>
<gene>
    <name evidence="1" type="ORF">BROSI_A0683</name>
</gene>
<comment type="caution">
    <text evidence="1">The sequence shown here is derived from an EMBL/GenBank/DDBJ whole genome shotgun (WGS) entry which is preliminary data.</text>
</comment>
<keyword evidence="2" id="KW-1185">Reference proteome</keyword>